<evidence type="ECO:0000259" key="3">
    <source>
        <dbReference type="Pfam" id="PF20235"/>
    </source>
</evidence>
<feature type="compositionally biased region" description="Basic and acidic residues" evidence="1">
    <location>
        <begin position="273"/>
        <end position="283"/>
    </location>
</feature>
<name>A0A9R1S062_TRITD</name>
<dbReference type="Pfam" id="PF12274">
    <property type="entry name" value="DUF3615"/>
    <property type="match status" value="1"/>
</dbReference>
<feature type="domain" description="DUF3615" evidence="2">
    <location>
        <begin position="572"/>
        <end position="682"/>
    </location>
</feature>
<dbReference type="Gramene" id="TRITD3Bv1G085670.1">
    <property type="protein sequence ID" value="TRITD3Bv1G085670.1"/>
    <property type="gene ID" value="TRITD3Bv1G085670"/>
</dbReference>
<evidence type="ECO:0000259" key="2">
    <source>
        <dbReference type="Pfam" id="PF12274"/>
    </source>
</evidence>
<protein>
    <submittedName>
        <fullName evidence="4">Uncharacterized protein</fullName>
    </submittedName>
</protein>
<dbReference type="PANTHER" id="PTHR33120:SF59">
    <property type="entry name" value="EXPRESSED PROTEIN"/>
    <property type="match status" value="1"/>
</dbReference>
<dbReference type="Proteomes" id="UP000324705">
    <property type="component" value="Chromosome 3B"/>
</dbReference>
<sequence>MYGKPVRHIGDGYVDNVTPETVKEDILLLLDDIHGFYKAALDRLPVKRMPALAPCLLKAGVCFGFLDPVSNIMLNTIAYSQRLPSTESQEGATRKSIFSKISTDTQDRRIFRIPLPGHMAGGMTIARLSLEGLVSFLLFHFRYLAETEALRYLRLARADLVAAVHLINQDRNKSCSASGIAKIHNRPAFDITSPTSKVALECAAASARHPEPAILVNASLSAVSRLSKVSSLLQVHRLPPRTIRRLELLLRREPKVMDQMAIRRPLNLAGSRLRDGKEEKRDLAGSPLHDGNEKKRKRVEPPYGDTGSMVSVAHGKVEIDVTVTYRYTESLKLLLLDKIHLLYLDALSKFPRDSLRKHHHCNLLRAGYCYGLMEPVSNIIFNTIWYDSVISTQHEYALDFEVDMICTNALMRIECCSLYGLIAFLRRLFHHLTEHDAIKFLLKSNADVWSAIDIAEQHGHHMSDVYLNAFREAAVNSWHPLPKALEKFILSALNMNSTELSTMLTHAVKNCRFEGLAMSVSPKSSPTKSDEQVQQLDKLASSSEFLSENQKMFISEIQKKFKADQNFYVRKVKAALKSYSQKQGVYYELHVICGVNPHAVKGGTADLFKKKGKFEYSHINFWATREGSNSAATDPVLFFAECSNDDEDDKETPPLCVPVFSSWISDVCCFHCEFLGKKIVHPYHESYYGRYEDFVGMARGDHSICNEESISACDFHADMMCTLKEDWIFFDPNMDAMIARANPIKNLSTEMLKWKNRIF</sequence>
<dbReference type="EMBL" id="LT934116">
    <property type="protein sequence ID" value="VAH75629.1"/>
    <property type="molecule type" value="Genomic_DNA"/>
</dbReference>
<reference evidence="4 5" key="1">
    <citation type="submission" date="2017-09" db="EMBL/GenBank/DDBJ databases">
        <authorList>
            <consortium name="International Durum Wheat Genome Sequencing Consortium (IDWGSC)"/>
            <person name="Milanesi L."/>
        </authorList>
    </citation>
    <scope>NUCLEOTIDE SEQUENCE [LARGE SCALE GENOMIC DNA]</scope>
    <source>
        <strain evidence="5">cv. Svevo</strain>
    </source>
</reference>
<evidence type="ECO:0000256" key="1">
    <source>
        <dbReference type="SAM" id="MobiDB-lite"/>
    </source>
</evidence>
<evidence type="ECO:0000313" key="4">
    <source>
        <dbReference type="EMBL" id="VAH75629.1"/>
    </source>
</evidence>
<organism evidence="4 5">
    <name type="scientific">Triticum turgidum subsp. durum</name>
    <name type="common">Durum wheat</name>
    <name type="synonym">Triticum durum</name>
    <dbReference type="NCBI Taxonomy" id="4567"/>
    <lineage>
        <taxon>Eukaryota</taxon>
        <taxon>Viridiplantae</taxon>
        <taxon>Streptophyta</taxon>
        <taxon>Embryophyta</taxon>
        <taxon>Tracheophyta</taxon>
        <taxon>Spermatophyta</taxon>
        <taxon>Magnoliopsida</taxon>
        <taxon>Liliopsida</taxon>
        <taxon>Poales</taxon>
        <taxon>Poaceae</taxon>
        <taxon>BOP clade</taxon>
        <taxon>Pooideae</taxon>
        <taxon>Triticodae</taxon>
        <taxon>Triticeae</taxon>
        <taxon>Triticinae</taxon>
        <taxon>Triticum</taxon>
    </lineage>
</organism>
<dbReference type="InterPro" id="IPR022059">
    <property type="entry name" value="DUF3615"/>
</dbReference>
<feature type="domain" description="PIR2-like helical" evidence="3">
    <location>
        <begin position="32"/>
        <end position="167"/>
    </location>
</feature>
<dbReference type="Pfam" id="PF20235">
    <property type="entry name" value="PIR2-like_helical"/>
    <property type="match status" value="2"/>
</dbReference>
<feature type="region of interest" description="Disordered" evidence="1">
    <location>
        <begin position="273"/>
        <end position="305"/>
    </location>
</feature>
<dbReference type="PANTHER" id="PTHR33120">
    <property type="entry name" value="EXPRESSED PROTEIN-RELATED"/>
    <property type="match status" value="1"/>
</dbReference>
<keyword evidence="5" id="KW-1185">Reference proteome</keyword>
<evidence type="ECO:0000313" key="5">
    <source>
        <dbReference type="Proteomes" id="UP000324705"/>
    </source>
</evidence>
<dbReference type="InterPro" id="IPR046527">
    <property type="entry name" value="PIR2-like_helical"/>
</dbReference>
<accession>A0A9R1S062</accession>
<dbReference type="AlphaFoldDB" id="A0A9R1S062"/>
<proteinExistence type="predicted"/>
<feature type="domain" description="PIR2-like helical" evidence="3">
    <location>
        <begin position="337"/>
        <end position="454"/>
    </location>
</feature>
<dbReference type="OMA" id="EIISACD"/>
<gene>
    <name evidence="4" type="ORF">TRITD_3Bv1G085670</name>
</gene>